<feature type="domain" description="Glutathione S-transferase C-terminal" evidence="2">
    <location>
        <begin position="143"/>
        <end position="216"/>
    </location>
</feature>
<dbReference type="Pfam" id="PF14497">
    <property type="entry name" value="GST_C_3"/>
    <property type="match status" value="1"/>
</dbReference>
<keyword evidence="4" id="KW-1185">Reference proteome</keyword>
<dbReference type="Pfam" id="PF13409">
    <property type="entry name" value="GST_N_2"/>
    <property type="match status" value="1"/>
</dbReference>
<evidence type="ECO:0000259" key="2">
    <source>
        <dbReference type="Pfam" id="PF14497"/>
    </source>
</evidence>
<evidence type="ECO:0000313" key="3">
    <source>
        <dbReference type="EMBL" id="OBU01168.1"/>
    </source>
</evidence>
<evidence type="ECO:0000259" key="1">
    <source>
        <dbReference type="Pfam" id="PF13409"/>
    </source>
</evidence>
<proteinExistence type="predicted"/>
<dbReference type="OrthoDB" id="3587182at2759"/>
<sequence length="238" mass="27024">MSLELYVLDFGVYPRRVLIYLGEKGLLDSGMIKITPVDMQTGAPGKPEGTTPILRLPDGSFIKQSLAILEYFEDICDNPRGEWQRKLASYSRQPSMRGDSAEDRARMRSILGLSDEAMAHYGFACHKGSRLFETLEPSSPEGAKMAMEWTRKNLKLIEKYYDGDVRFETGGGASTIADCVLFSLLQFSNNLYNLDLLEDPQLPALKRFYDNFKKRKSTEVPSDLYPSQYTQLASQWIF</sequence>
<dbReference type="SUPFAM" id="SSF47616">
    <property type="entry name" value="GST C-terminal domain-like"/>
    <property type="match status" value="1"/>
</dbReference>
<dbReference type="InterPro" id="IPR036249">
    <property type="entry name" value="Thioredoxin-like_sf"/>
</dbReference>
<accession>A0A2P2SWD6</accession>
<dbReference type="InterPro" id="IPR004045">
    <property type="entry name" value="Glutathione_S-Trfase_N"/>
</dbReference>
<protein>
    <submittedName>
        <fullName evidence="3">Uncharacterized protein</fullName>
    </submittedName>
</protein>
<organism evidence="3 4">
    <name type="scientific">Pseudogymnoascus verrucosus</name>
    <dbReference type="NCBI Taxonomy" id="342668"/>
    <lineage>
        <taxon>Eukaryota</taxon>
        <taxon>Fungi</taxon>
        <taxon>Dikarya</taxon>
        <taxon>Ascomycota</taxon>
        <taxon>Pezizomycotina</taxon>
        <taxon>Leotiomycetes</taxon>
        <taxon>Thelebolales</taxon>
        <taxon>Thelebolaceae</taxon>
        <taxon>Pseudogymnoascus</taxon>
    </lineage>
</organism>
<dbReference type="InterPro" id="IPR004046">
    <property type="entry name" value="GST_C"/>
</dbReference>
<reference evidence="4" key="2">
    <citation type="journal article" date="2018" name="Nat. Commun.">
        <title>Extreme sensitivity to ultraviolet light in the fungal pathogen causing white-nose syndrome of bats.</title>
        <authorList>
            <person name="Palmer J.M."/>
            <person name="Drees K.P."/>
            <person name="Foster J.T."/>
            <person name="Lindner D.L."/>
        </authorList>
    </citation>
    <scope>NUCLEOTIDE SEQUENCE [LARGE SCALE GENOMIC DNA]</scope>
    <source>
        <strain evidence="4">UAMH 10579</strain>
    </source>
</reference>
<dbReference type="InterPro" id="IPR036282">
    <property type="entry name" value="Glutathione-S-Trfase_C_sf"/>
</dbReference>
<name>A0A2P2SWD6_9PEZI</name>
<dbReference type="AlphaFoldDB" id="A0A2P2SWD6"/>
<dbReference type="Gene3D" id="3.40.30.10">
    <property type="entry name" value="Glutaredoxin"/>
    <property type="match status" value="1"/>
</dbReference>
<dbReference type="Gene3D" id="1.20.1050.10">
    <property type="match status" value="1"/>
</dbReference>
<reference evidence="3 4" key="1">
    <citation type="submission" date="2016-03" db="EMBL/GenBank/DDBJ databases">
        <title>Comparative genomics of Pseudogymnoascus destructans, the fungus causing white-nose syndrome of bats.</title>
        <authorList>
            <person name="Palmer J.M."/>
            <person name="Drees K.P."/>
            <person name="Foster J.T."/>
            <person name="Lindner D.L."/>
        </authorList>
    </citation>
    <scope>NUCLEOTIDE SEQUENCE [LARGE SCALE GENOMIC DNA]</scope>
    <source>
        <strain evidence="3 4">UAMH 10579</strain>
    </source>
</reference>
<feature type="domain" description="GST N-terminal" evidence="1">
    <location>
        <begin position="13"/>
        <end position="74"/>
    </location>
</feature>
<dbReference type="STRING" id="342668.A0A2P2SWD6"/>
<gene>
    <name evidence="3" type="ORF">VE01_00989</name>
</gene>
<evidence type="ECO:0000313" key="4">
    <source>
        <dbReference type="Proteomes" id="UP000091956"/>
    </source>
</evidence>
<dbReference type="Proteomes" id="UP000091956">
    <property type="component" value="Unassembled WGS sequence"/>
</dbReference>
<dbReference type="EMBL" id="KV460207">
    <property type="protein sequence ID" value="OBU01168.1"/>
    <property type="molecule type" value="Genomic_DNA"/>
</dbReference>
<dbReference type="RefSeq" id="XP_018134900.1">
    <property type="nucleotide sequence ID" value="XM_018270517.2"/>
</dbReference>
<dbReference type="GeneID" id="28834375"/>
<dbReference type="SUPFAM" id="SSF52833">
    <property type="entry name" value="Thioredoxin-like"/>
    <property type="match status" value="1"/>
</dbReference>